<dbReference type="SUPFAM" id="SSF159127">
    <property type="entry name" value="HupF/HypC-like"/>
    <property type="match status" value="1"/>
</dbReference>
<dbReference type="Proteomes" id="UP000753724">
    <property type="component" value="Unassembled WGS sequence"/>
</dbReference>
<evidence type="ECO:0000313" key="3">
    <source>
        <dbReference type="Proteomes" id="UP000753724"/>
    </source>
</evidence>
<evidence type="ECO:0000313" key="2">
    <source>
        <dbReference type="EMBL" id="NBC35235.1"/>
    </source>
</evidence>
<dbReference type="PANTHER" id="PTHR35177:SF2">
    <property type="entry name" value="HYDROGENASE MATURATION FACTOR HYBG"/>
    <property type="match status" value="1"/>
</dbReference>
<dbReference type="Pfam" id="PF01455">
    <property type="entry name" value="HupF_HypC"/>
    <property type="match status" value="1"/>
</dbReference>
<evidence type="ECO:0000256" key="1">
    <source>
        <dbReference type="ARBA" id="ARBA00006018"/>
    </source>
</evidence>
<dbReference type="RefSeq" id="WP_161716516.1">
    <property type="nucleotide sequence ID" value="NZ_JAAAPO010000001.1"/>
</dbReference>
<name>A0ABW9X9Q8_9SPHN</name>
<dbReference type="PRINTS" id="PR00445">
    <property type="entry name" value="HUPFHYPC"/>
</dbReference>
<keyword evidence="3" id="KW-1185">Reference proteome</keyword>
<dbReference type="Gene3D" id="2.30.30.140">
    <property type="match status" value="1"/>
</dbReference>
<dbReference type="NCBIfam" id="TIGR00074">
    <property type="entry name" value="hypC_hupF"/>
    <property type="match status" value="1"/>
</dbReference>
<gene>
    <name evidence="2" type="primary">hypC</name>
    <name evidence="2" type="ORF">GTZ99_01530</name>
</gene>
<dbReference type="PROSITE" id="PS01097">
    <property type="entry name" value="HUPF_HYPC"/>
    <property type="match status" value="1"/>
</dbReference>
<accession>A0ABW9X9Q8</accession>
<comment type="similarity">
    <text evidence="1">Belongs to the HupF/HypC family.</text>
</comment>
<protein>
    <submittedName>
        <fullName evidence="2">HypC/HybG/HupF family hydrogenase formation chaperone</fullName>
    </submittedName>
</protein>
<reference evidence="3" key="1">
    <citation type="submission" date="2020-01" db="EMBL/GenBank/DDBJ databases">
        <title>Sphingomonas sp. strain CSW-10.</title>
        <authorList>
            <person name="Chen W.-M."/>
        </authorList>
    </citation>
    <scope>NUCLEOTIDE SEQUENCE [LARGE SCALE GENOMIC DNA]</scope>
    <source>
        <strain evidence="3">FSY-8</strain>
    </source>
</reference>
<sequence length="88" mass="9094">MCLAIPARITALHDGAMATVNAGGVTRDVSVALLEAVAVGDYVLLHVGYALHLISEEEARETLRMMAQTGLLQDELAEMAGTSGGQGA</sequence>
<proteinExistence type="inferred from homology"/>
<organism evidence="2 3">
    <name type="scientific">Novosphingobium ovatum</name>
    <dbReference type="NCBI Taxonomy" id="1908523"/>
    <lineage>
        <taxon>Bacteria</taxon>
        <taxon>Pseudomonadati</taxon>
        <taxon>Pseudomonadota</taxon>
        <taxon>Alphaproteobacteria</taxon>
        <taxon>Sphingomonadales</taxon>
        <taxon>Sphingomonadaceae</taxon>
        <taxon>Novosphingobium</taxon>
    </lineage>
</organism>
<dbReference type="InterPro" id="IPR001109">
    <property type="entry name" value="Hydrogenase_HupF/HypC"/>
</dbReference>
<comment type="caution">
    <text evidence="2">The sequence shown here is derived from an EMBL/GenBank/DDBJ whole genome shotgun (WGS) entry which is preliminary data.</text>
</comment>
<dbReference type="InterPro" id="IPR019812">
    <property type="entry name" value="Hydgase_assmbl_chp_CS"/>
</dbReference>
<dbReference type="EMBL" id="JAAAPO010000001">
    <property type="protein sequence ID" value="NBC35235.1"/>
    <property type="molecule type" value="Genomic_DNA"/>
</dbReference>
<dbReference type="PANTHER" id="PTHR35177">
    <property type="entry name" value="HYDROGENASE MATURATION FACTOR HYBG"/>
    <property type="match status" value="1"/>
</dbReference>